<organism evidence="13 14">
    <name type="scientific">Pythium insidiosum</name>
    <name type="common">Pythiosis disease agent</name>
    <dbReference type="NCBI Taxonomy" id="114742"/>
    <lineage>
        <taxon>Eukaryota</taxon>
        <taxon>Sar</taxon>
        <taxon>Stramenopiles</taxon>
        <taxon>Oomycota</taxon>
        <taxon>Peronosporomycetes</taxon>
        <taxon>Pythiales</taxon>
        <taxon>Pythiaceae</taxon>
        <taxon>Pythium</taxon>
    </lineage>
</organism>
<dbReference type="PANTHER" id="PTHR31646:SF1">
    <property type="entry name" value="ALPHA-1,2-MANNOSYLTRANSFERASE MNN2"/>
    <property type="match status" value="1"/>
</dbReference>
<evidence type="ECO:0000313" key="14">
    <source>
        <dbReference type="Proteomes" id="UP001209570"/>
    </source>
</evidence>
<dbReference type="AlphaFoldDB" id="A0AAD5Q6Z7"/>
<dbReference type="Proteomes" id="UP001209570">
    <property type="component" value="Unassembled WGS sequence"/>
</dbReference>
<dbReference type="InterPro" id="IPR029044">
    <property type="entry name" value="Nucleotide-diphossugar_trans"/>
</dbReference>
<dbReference type="EMBL" id="JAKCXM010000111">
    <property type="protein sequence ID" value="KAJ0402103.1"/>
    <property type="molecule type" value="Genomic_DNA"/>
</dbReference>
<proteinExistence type="inferred from homology"/>
<evidence type="ECO:0000256" key="11">
    <source>
        <dbReference type="SAM" id="MobiDB-lite"/>
    </source>
</evidence>
<keyword evidence="7 12" id="KW-1133">Transmembrane helix</keyword>
<keyword evidence="4" id="KW-0808">Transferase</keyword>
<evidence type="ECO:0000256" key="4">
    <source>
        <dbReference type="ARBA" id="ARBA00022679"/>
    </source>
</evidence>
<dbReference type="InterPro" id="IPR022751">
    <property type="entry name" value="Alpha_mannosyltransferase"/>
</dbReference>
<evidence type="ECO:0000256" key="3">
    <source>
        <dbReference type="ARBA" id="ARBA00009105"/>
    </source>
</evidence>
<dbReference type="GO" id="GO:0046354">
    <property type="term" value="P:mannan biosynthetic process"/>
    <property type="evidence" value="ECO:0007669"/>
    <property type="project" value="TreeGrafter"/>
</dbReference>
<feature type="transmembrane region" description="Helical" evidence="12">
    <location>
        <begin position="115"/>
        <end position="137"/>
    </location>
</feature>
<dbReference type="Pfam" id="PF11051">
    <property type="entry name" value="Mannosyl_trans3"/>
    <property type="match status" value="1"/>
</dbReference>
<feature type="region of interest" description="Disordered" evidence="11">
    <location>
        <begin position="164"/>
        <end position="187"/>
    </location>
</feature>
<evidence type="ECO:0000256" key="12">
    <source>
        <dbReference type="SAM" id="Phobius"/>
    </source>
</evidence>
<keyword evidence="8" id="KW-0333">Golgi apparatus</keyword>
<feature type="compositionally biased region" description="Polar residues" evidence="11">
    <location>
        <begin position="92"/>
        <end position="107"/>
    </location>
</feature>
<evidence type="ECO:0000256" key="9">
    <source>
        <dbReference type="ARBA" id="ARBA00023136"/>
    </source>
</evidence>
<evidence type="ECO:0000256" key="8">
    <source>
        <dbReference type="ARBA" id="ARBA00023034"/>
    </source>
</evidence>
<dbReference type="GO" id="GO:0000026">
    <property type="term" value="F:alpha-1,2-mannosyltransferase activity"/>
    <property type="evidence" value="ECO:0007669"/>
    <property type="project" value="TreeGrafter"/>
</dbReference>
<comment type="similarity">
    <text evidence="3">Belongs to the MNN1/MNT family.</text>
</comment>
<gene>
    <name evidence="13" type="ORF">P43SY_006800</name>
</gene>
<feature type="region of interest" description="Disordered" evidence="11">
    <location>
        <begin position="64"/>
        <end position="107"/>
    </location>
</feature>
<dbReference type="SUPFAM" id="SSF53448">
    <property type="entry name" value="Nucleotide-diphospho-sugar transferases"/>
    <property type="match status" value="1"/>
</dbReference>
<keyword evidence="14" id="KW-1185">Reference proteome</keyword>
<comment type="caution">
    <text evidence="13">The sequence shown here is derived from an EMBL/GenBank/DDBJ whole genome shotgun (WGS) entry which is preliminary data.</text>
</comment>
<evidence type="ECO:0000256" key="2">
    <source>
        <dbReference type="ARBA" id="ARBA00004606"/>
    </source>
</evidence>
<comment type="subcellular location">
    <subcellularLocation>
        <location evidence="10">Endomembrane system</location>
        <topology evidence="10">Single-pass membrane protein</topology>
    </subcellularLocation>
    <subcellularLocation>
        <location evidence="1">Golgi apparatus membrane</location>
    </subcellularLocation>
    <subcellularLocation>
        <location evidence="2">Membrane</location>
        <topology evidence="2">Single-pass type II membrane protein</topology>
    </subcellularLocation>
</comment>
<feature type="region of interest" description="Disordered" evidence="11">
    <location>
        <begin position="1"/>
        <end position="38"/>
    </location>
</feature>
<dbReference type="Gene3D" id="3.90.550.10">
    <property type="entry name" value="Spore Coat Polysaccharide Biosynthesis Protein SpsA, Chain A"/>
    <property type="match status" value="1"/>
</dbReference>
<evidence type="ECO:0000256" key="10">
    <source>
        <dbReference type="ARBA" id="ARBA00037847"/>
    </source>
</evidence>
<accession>A0AAD5Q6Z7</accession>
<reference evidence="13" key="1">
    <citation type="submission" date="2021-12" db="EMBL/GenBank/DDBJ databases">
        <title>Prjna785345.</title>
        <authorList>
            <person name="Rujirawat T."/>
            <person name="Krajaejun T."/>
        </authorList>
    </citation>
    <scope>NUCLEOTIDE SEQUENCE</scope>
    <source>
        <strain evidence="13">Pi057C3</strain>
    </source>
</reference>
<dbReference type="PANTHER" id="PTHR31646">
    <property type="entry name" value="ALPHA-1,2-MANNOSYLTRANSFERASE MNN2"/>
    <property type="match status" value="1"/>
</dbReference>
<keyword evidence="5 12" id="KW-0812">Transmembrane</keyword>
<evidence type="ECO:0000256" key="6">
    <source>
        <dbReference type="ARBA" id="ARBA00022968"/>
    </source>
</evidence>
<feature type="compositionally biased region" description="Low complexity" evidence="11">
    <location>
        <begin position="168"/>
        <end position="186"/>
    </location>
</feature>
<evidence type="ECO:0000256" key="5">
    <source>
        <dbReference type="ARBA" id="ARBA00022692"/>
    </source>
</evidence>
<evidence type="ECO:0000256" key="7">
    <source>
        <dbReference type="ARBA" id="ARBA00022989"/>
    </source>
</evidence>
<evidence type="ECO:0000256" key="1">
    <source>
        <dbReference type="ARBA" id="ARBA00004394"/>
    </source>
</evidence>
<evidence type="ECO:0000313" key="13">
    <source>
        <dbReference type="EMBL" id="KAJ0402103.1"/>
    </source>
</evidence>
<keyword evidence="6" id="KW-0735">Signal-anchor</keyword>
<name>A0AAD5Q6Z7_PYTIN</name>
<keyword evidence="9 12" id="KW-0472">Membrane</keyword>
<sequence length="668" mass="74386">MSTSWPEPDAFFLGRRGDGGDGEQILTPRRASNATLPPPLLPTVHSIAMSPPLCAAATGVTLRSPPLSPSEKPMPTSPTRAPLLLPPPGTAMPTSPTQAPSAASTRPGAATSSRLYALFFLIIASCTIGLVSVASLMQERSSLRANGSLSSSAPVAADAMHFRRGSAADRSSQAPPSAAPATTSPPVKLPVEERWRTLGHDLSEFECVGWRQTRDCSPDGELEPSLFQPCNVSIDNGASGFCEIRHRASGETKQVMRMHCDSLRPAVQFRCEDFASILSYGRLATQYTHDAAFSFDECRKDFLKDQEKAAVALPVGMSSRDRMFDRGIAIVVYEKLLDSVFASVRSLRAMGCSLPIELWYIAEETDVHHPILQALTTQYGAYMREIKDSRASRFYTKIYAVFYSAFDRVLLLDADNFAVRDPTYLFDTSEFQATGAMFWPDFWRFRKTIFNIQPTSFVWDVFDLNVTDMFEQESGQVLIDRRRSVAAMNVMMYYAFHPNLIEDMRLVWGDKDLFRFAWLKTQTPFHMIEMPAGSAGVKLSDRNVFCGVTMVQHDPNHEIIFLHRNQEKLTSANKRIVWQDIQQFKVGSVSLDEYDVRGANGGRYYPQFKRCYGKDIYYEQAFTVKPISAFPFAGLEQQLIDYVTEAASIVSSSSSSSVTHSSSTQTAR</sequence>
<protein>
    <submittedName>
        <fullName evidence="13">Uncharacterized protein</fullName>
    </submittedName>
</protein>
<dbReference type="GO" id="GO:0000139">
    <property type="term" value="C:Golgi membrane"/>
    <property type="evidence" value="ECO:0007669"/>
    <property type="project" value="UniProtKB-SubCell"/>
</dbReference>